<dbReference type="InterPro" id="IPR050570">
    <property type="entry name" value="Cell_wall_metabolism_enzyme"/>
</dbReference>
<evidence type="ECO:0000259" key="1">
    <source>
        <dbReference type="Pfam" id="PF01551"/>
    </source>
</evidence>
<dbReference type="CDD" id="cd12797">
    <property type="entry name" value="M23_peptidase"/>
    <property type="match status" value="1"/>
</dbReference>
<evidence type="ECO:0000313" key="3">
    <source>
        <dbReference type="Proteomes" id="UP000238042"/>
    </source>
</evidence>
<dbReference type="SUPFAM" id="SSF51261">
    <property type="entry name" value="Duplicated hybrid motif"/>
    <property type="match status" value="1"/>
</dbReference>
<dbReference type="Pfam" id="PF01551">
    <property type="entry name" value="Peptidase_M23"/>
    <property type="match status" value="1"/>
</dbReference>
<accession>A0A2S8A9L0</accession>
<dbReference type="Gene3D" id="2.70.70.10">
    <property type="entry name" value="Glucose Permease (Domain IIA)"/>
    <property type="match status" value="1"/>
</dbReference>
<protein>
    <submittedName>
        <fullName evidence="2">M23 family peptidase</fullName>
    </submittedName>
</protein>
<dbReference type="InterPro" id="IPR011055">
    <property type="entry name" value="Dup_hybrid_motif"/>
</dbReference>
<sequence length="549" mass="62977">MKKIIIAISLFSSLLYSQNYPKDFIFPLQIPISLSANYAELRNNHFHAGLDIRTQQRTGLKIIAPQDGYVSRINISAYGYGKAIYITHPNGYTTVYGHLSSLYGEIEERARKEQYKKQSYSVDFYLKPNEIPVKQGDLVAFSGNTGGSGGPHLHFEVRDSKTEEVLNPFLFGFDIPDHIKPQVSGVWIYPINGMVNDNQNKVLTVEGGTYTVSGEIGFGVKAYDKQDGSANINGIYFIKTYVNDKLISNFQADKHAFDETRFINATTDYKEHLERNSWIYRTYLLPGNTLQMYEQEKNKGILKTYPDEIYAIRIEVGDFAGNITTRNFTLKGTDFKIPEVKNNYSVKYNTSFTFTKDEISLKFDKGSFYENFNFTYQKLADNQYQIHNSSIPVHKKYYLSISPDWNILDKNKYDKYMIVWSSNFGKKNKEYLETNFENGVYKTKPKDLGIFSLELDETAPTIICPTLNKTNKIGNRLSFIIKDSGSGIKDYNVFIDGNWVLAEYEYKLNSLFIPDLKKEGISSGLHQVEVIVTDKANNKKTYNNNFEKL</sequence>
<dbReference type="GO" id="GO:0004222">
    <property type="term" value="F:metalloendopeptidase activity"/>
    <property type="evidence" value="ECO:0007669"/>
    <property type="project" value="TreeGrafter"/>
</dbReference>
<proteinExistence type="predicted"/>
<dbReference type="Proteomes" id="UP000238042">
    <property type="component" value="Unassembled WGS sequence"/>
</dbReference>
<feature type="domain" description="M23ase beta-sheet core" evidence="1">
    <location>
        <begin position="46"/>
        <end position="103"/>
    </location>
</feature>
<keyword evidence="3" id="KW-1185">Reference proteome</keyword>
<dbReference type="InterPro" id="IPR016047">
    <property type="entry name" value="M23ase_b-sheet_dom"/>
</dbReference>
<dbReference type="OrthoDB" id="9810477at2"/>
<dbReference type="AlphaFoldDB" id="A0A2S8A9L0"/>
<dbReference type="PANTHER" id="PTHR21666">
    <property type="entry name" value="PEPTIDASE-RELATED"/>
    <property type="match status" value="1"/>
</dbReference>
<name>A0A2S8A9L0_9FLAO</name>
<dbReference type="RefSeq" id="WP_105193718.1">
    <property type="nucleotide sequence ID" value="NZ_PSZM01000042.1"/>
</dbReference>
<dbReference type="EMBL" id="PSZM01000042">
    <property type="protein sequence ID" value="PQL91156.1"/>
    <property type="molecule type" value="Genomic_DNA"/>
</dbReference>
<organism evidence="2 3">
    <name type="scientific">Apibacter adventoris</name>
    <dbReference type="NCBI Taxonomy" id="1679466"/>
    <lineage>
        <taxon>Bacteria</taxon>
        <taxon>Pseudomonadati</taxon>
        <taxon>Bacteroidota</taxon>
        <taxon>Flavobacteriia</taxon>
        <taxon>Flavobacteriales</taxon>
        <taxon>Weeksellaceae</taxon>
        <taxon>Apibacter</taxon>
    </lineage>
</organism>
<comment type="caution">
    <text evidence="2">The sequence shown here is derived from an EMBL/GenBank/DDBJ whole genome shotgun (WGS) entry which is preliminary data.</text>
</comment>
<reference evidence="2 3" key="1">
    <citation type="submission" date="2018-02" db="EMBL/GenBank/DDBJ databases">
        <title>Genome sequences of Apibacter spp., gut symbionts of Asian honey bees.</title>
        <authorList>
            <person name="Kwong W.K."/>
            <person name="Steele M.I."/>
            <person name="Moran N.A."/>
        </authorList>
    </citation>
    <scope>NUCLEOTIDE SEQUENCE [LARGE SCALE GENOMIC DNA]</scope>
    <source>
        <strain evidence="3">wkB301</strain>
    </source>
</reference>
<dbReference type="PANTHER" id="PTHR21666:SF285">
    <property type="entry name" value="M23 FAMILY METALLOPEPTIDASE"/>
    <property type="match status" value="1"/>
</dbReference>
<evidence type="ECO:0000313" key="2">
    <source>
        <dbReference type="EMBL" id="PQL91156.1"/>
    </source>
</evidence>
<gene>
    <name evidence="2" type="ORF">C4S77_08735</name>
</gene>